<evidence type="ECO:0000313" key="4">
    <source>
        <dbReference type="Proteomes" id="UP000004994"/>
    </source>
</evidence>
<proteinExistence type="predicted"/>
<dbReference type="PANTHER" id="PTHR24093">
    <property type="entry name" value="CATION TRANSPORTING ATPASE"/>
    <property type="match status" value="1"/>
</dbReference>
<evidence type="ECO:0000256" key="1">
    <source>
        <dbReference type="ARBA" id="ARBA00022842"/>
    </source>
</evidence>
<dbReference type="Proteomes" id="UP000004994">
    <property type="component" value="Chromosome 2"/>
</dbReference>
<evidence type="ECO:0000256" key="2">
    <source>
        <dbReference type="SAM" id="Phobius"/>
    </source>
</evidence>
<dbReference type="PANTHER" id="PTHR24093:SF450">
    <property type="entry name" value="CALCIUM-TRANSPORTING ATPASE"/>
    <property type="match status" value="1"/>
</dbReference>
<dbReference type="EnsemblPlants" id="Solyc02g030500.1.1">
    <property type="protein sequence ID" value="Solyc02g030500.1.1.1"/>
    <property type="gene ID" value="Solyc02g030500.1"/>
</dbReference>
<dbReference type="SMR" id="A0A3Q7FHB7"/>
<keyword evidence="1" id="KW-0460">Magnesium</keyword>
<name>A0A3Q7FHB7_SOLLC</name>
<protein>
    <submittedName>
        <fullName evidence="3">Uncharacterized protein</fullName>
    </submittedName>
</protein>
<dbReference type="Gramene" id="Solyc02g030500.1.1">
    <property type="protein sequence ID" value="Solyc02g030500.1.1.1"/>
    <property type="gene ID" value="Solyc02g030500.1"/>
</dbReference>
<dbReference type="SUPFAM" id="SSF81665">
    <property type="entry name" value="Calcium ATPase, transmembrane domain M"/>
    <property type="match status" value="1"/>
</dbReference>
<dbReference type="InterPro" id="IPR023298">
    <property type="entry name" value="ATPase_P-typ_TM_dom_sf"/>
</dbReference>
<dbReference type="PaxDb" id="4081-Solyc02g030500.1.1"/>
<reference evidence="3" key="2">
    <citation type="submission" date="2019-01" db="UniProtKB">
        <authorList>
            <consortium name="EnsemblPlants"/>
        </authorList>
    </citation>
    <scope>IDENTIFICATION</scope>
    <source>
        <strain evidence="3">cv. Heinz 1706</strain>
    </source>
</reference>
<keyword evidence="2" id="KW-0472">Membrane</keyword>
<feature type="transmembrane region" description="Helical" evidence="2">
    <location>
        <begin position="20"/>
        <end position="40"/>
    </location>
</feature>
<reference evidence="3" key="1">
    <citation type="journal article" date="2012" name="Nature">
        <title>The tomato genome sequence provides insights into fleshy fruit evolution.</title>
        <authorList>
            <consortium name="Tomato Genome Consortium"/>
        </authorList>
    </citation>
    <scope>NUCLEOTIDE SEQUENCE [LARGE SCALE GENOMIC DNA]</scope>
    <source>
        <strain evidence="3">cv. Heinz 1706</strain>
    </source>
</reference>
<keyword evidence="2" id="KW-0812">Transmembrane</keyword>
<keyword evidence="2" id="KW-1133">Transmembrane helix</keyword>
<dbReference type="AlphaFoldDB" id="A0A3Q7FHB7"/>
<organism evidence="3">
    <name type="scientific">Solanum lycopersicum</name>
    <name type="common">Tomato</name>
    <name type="synonym">Lycopersicon esculentum</name>
    <dbReference type="NCBI Taxonomy" id="4081"/>
    <lineage>
        <taxon>Eukaryota</taxon>
        <taxon>Viridiplantae</taxon>
        <taxon>Streptophyta</taxon>
        <taxon>Embryophyta</taxon>
        <taxon>Tracheophyta</taxon>
        <taxon>Spermatophyta</taxon>
        <taxon>Magnoliopsida</taxon>
        <taxon>eudicotyledons</taxon>
        <taxon>Gunneridae</taxon>
        <taxon>Pentapetalae</taxon>
        <taxon>asterids</taxon>
        <taxon>lamiids</taxon>
        <taxon>Solanales</taxon>
        <taxon>Solanaceae</taxon>
        <taxon>Solanoideae</taxon>
        <taxon>Solaneae</taxon>
        <taxon>Solanum</taxon>
        <taxon>Solanum subgen. Lycopersicon</taxon>
    </lineage>
</organism>
<accession>A0A3Q7FHB7</accession>
<sequence>MVCVVVSISVGFVMEGWPKGTYDGLGILLSIFLVVVVTAISDYRHSLQFRDLDKEYKKVLIQVTRDGSRQKVPIYNCCCGSRRTASGSDIESCICNEKANG</sequence>
<evidence type="ECO:0000313" key="3">
    <source>
        <dbReference type="EnsemblPlants" id="Solyc02g030500.1.1.1"/>
    </source>
</evidence>
<keyword evidence="4" id="KW-1185">Reference proteome</keyword>
<dbReference type="InParanoid" id="A0A3Q7FHB7"/>